<gene>
    <name evidence="2" type="ORF">EI77_01925</name>
</gene>
<dbReference type="InterPro" id="IPR018777">
    <property type="entry name" value="Replication_initiator_prot_A"/>
</dbReference>
<dbReference type="OrthoDB" id="581589at2"/>
<evidence type="ECO:0000259" key="1">
    <source>
        <dbReference type="Pfam" id="PF11638"/>
    </source>
</evidence>
<sequence length="400" mass="45777">MGRKIEGGIKEHQDLTRFTVSAADVAAKDQIDLMSRNWFSLVPGRTEPIDHKYVDQKTGMTESVRITGSKEHGGIATIHDQDLLLFAISQWVDAQRLGLATSRRIHFTPYQFFAWLKIAPHGTAYDRLKDALNRLKTTNIQTTVRAEIGKRTRNRIKQFSWITEWEITEEQGEVRGIEVVLAEWLFESIQNFHVLTLDKRYFEIPGGVERWLYLYARKATGGGAGIWKETFKSLYLKSASQQEYKHYASTLRKLIKKNELPGVRLEKVSSVQGKDMLLMERTDKRPLAEKLPAADREVQMALIEKTPLEEAWENVLEILNKHLGDATVNAWIRILNLVGYEDGTLTYRASTQFIVDTVEIQYKPRLMQAWESLGYDLKAIRFEVKSSKKGSASTVGSAKK</sequence>
<name>A0A4R7S531_9BACT</name>
<feature type="domain" description="DnaA N-terminal" evidence="1">
    <location>
        <begin position="309"/>
        <end position="371"/>
    </location>
</feature>
<dbReference type="InterPro" id="IPR038454">
    <property type="entry name" value="DnaA_N_sf"/>
</dbReference>
<dbReference type="Pfam" id="PF10134">
    <property type="entry name" value="RPA"/>
    <property type="match status" value="1"/>
</dbReference>
<protein>
    <submittedName>
        <fullName evidence="2">Plasmid replication initiation protein</fullName>
    </submittedName>
</protein>
<reference evidence="2 3" key="1">
    <citation type="submission" date="2019-03" db="EMBL/GenBank/DDBJ databases">
        <title>Genomic Encyclopedia of Archaeal and Bacterial Type Strains, Phase II (KMG-II): from individual species to whole genera.</title>
        <authorList>
            <person name="Goeker M."/>
        </authorList>
    </citation>
    <scope>NUCLEOTIDE SEQUENCE [LARGE SCALE GENOMIC DNA]</scope>
    <source>
        <strain evidence="2 3">ATCC 25309</strain>
    </source>
</reference>
<dbReference type="RefSeq" id="WP_133794994.1">
    <property type="nucleotide sequence ID" value="NZ_SOCA01000002.1"/>
</dbReference>
<accession>A0A4R7S531</accession>
<evidence type="ECO:0000313" key="3">
    <source>
        <dbReference type="Proteomes" id="UP000295662"/>
    </source>
</evidence>
<dbReference type="Gene3D" id="3.30.300.180">
    <property type="match status" value="1"/>
</dbReference>
<dbReference type="InterPro" id="IPR036388">
    <property type="entry name" value="WH-like_DNA-bd_sf"/>
</dbReference>
<dbReference type="Gene3D" id="1.10.10.10">
    <property type="entry name" value="Winged helix-like DNA-binding domain superfamily/Winged helix DNA-binding domain"/>
    <property type="match status" value="1"/>
</dbReference>
<proteinExistence type="predicted"/>
<dbReference type="InterPro" id="IPR024633">
    <property type="entry name" value="DnaA_N_dom"/>
</dbReference>
<dbReference type="AlphaFoldDB" id="A0A4R7S531"/>
<evidence type="ECO:0000313" key="2">
    <source>
        <dbReference type="EMBL" id="TDU73454.1"/>
    </source>
</evidence>
<keyword evidence="3" id="KW-1185">Reference proteome</keyword>
<dbReference type="Pfam" id="PF11638">
    <property type="entry name" value="DnaA_N"/>
    <property type="match status" value="1"/>
</dbReference>
<organism evidence="2 3">
    <name type="scientific">Prosthecobacter fusiformis</name>
    <dbReference type="NCBI Taxonomy" id="48464"/>
    <lineage>
        <taxon>Bacteria</taxon>
        <taxon>Pseudomonadati</taxon>
        <taxon>Verrucomicrobiota</taxon>
        <taxon>Verrucomicrobiia</taxon>
        <taxon>Verrucomicrobiales</taxon>
        <taxon>Verrucomicrobiaceae</taxon>
        <taxon>Prosthecobacter</taxon>
    </lineage>
</organism>
<dbReference type="Proteomes" id="UP000295662">
    <property type="component" value="Unassembled WGS sequence"/>
</dbReference>
<comment type="caution">
    <text evidence="2">The sequence shown here is derived from an EMBL/GenBank/DDBJ whole genome shotgun (WGS) entry which is preliminary data.</text>
</comment>
<dbReference type="EMBL" id="SOCA01000002">
    <property type="protein sequence ID" value="TDU73454.1"/>
    <property type="molecule type" value="Genomic_DNA"/>
</dbReference>